<dbReference type="PANTHER" id="PTHR34835">
    <property type="entry name" value="OS07G0283600 PROTEIN-RELATED"/>
    <property type="match status" value="1"/>
</dbReference>
<evidence type="ECO:0000313" key="6">
    <source>
        <dbReference type="EMBL" id="KAJ9565598.1"/>
    </source>
</evidence>
<feature type="region of interest" description="Disordered" evidence="4">
    <location>
        <begin position="429"/>
        <end position="469"/>
    </location>
</feature>
<dbReference type="Proteomes" id="UP001172457">
    <property type="component" value="Chromosome 1"/>
</dbReference>
<feature type="region of interest" description="Disordered" evidence="4">
    <location>
        <begin position="317"/>
        <end position="372"/>
    </location>
</feature>
<keyword evidence="7" id="KW-1185">Reference proteome</keyword>
<gene>
    <name evidence="6" type="ORF">OSB04_001564</name>
</gene>
<name>A0AA38UA47_9ASTR</name>
<dbReference type="GO" id="GO:0006508">
    <property type="term" value="P:proteolysis"/>
    <property type="evidence" value="ECO:0007669"/>
    <property type="project" value="UniProtKB-KW"/>
</dbReference>
<dbReference type="PANTHER" id="PTHR34835:SF90">
    <property type="entry name" value="AMINOTRANSFERASE-LIKE PLANT MOBILE DOMAIN-CONTAINING PROTEIN"/>
    <property type="match status" value="1"/>
</dbReference>
<dbReference type="InterPro" id="IPR038765">
    <property type="entry name" value="Papain-like_cys_pep_sf"/>
</dbReference>
<comment type="caution">
    <text evidence="6">The sequence shown here is derived from an EMBL/GenBank/DDBJ whole genome shotgun (WGS) entry which is preliminary data.</text>
</comment>
<proteinExistence type="inferred from homology"/>
<dbReference type="InterPro" id="IPR003653">
    <property type="entry name" value="Peptidase_C48_C"/>
</dbReference>
<evidence type="ECO:0000259" key="5">
    <source>
        <dbReference type="PROSITE" id="PS50600"/>
    </source>
</evidence>
<dbReference type="SUPFAM" id="SSF54001">
    <property type="entry name" value="Cysteine proteinases"/>
    <property type="match status" value="1"/>
</dbReference>
<evidence type="ECO:0000256" key="3">
    <source>
        <dbReference type="ARBA" id="ARBA00022801"/>
    </source>
</evidence>
<organism evidence="6 7">
    <name type="scientific">Centaurea solstitialis</name>
    <name type="common">yellow star-thistle</name>
    <dbReference type="NCBI Taxonomy" id="347529"/>
    <lineage>
        <taxon>Eukaryota</taxon>
        <taxon>Viridiplantae</taxon>
        <taxon>Streptophyta</taxon>
        <taxon>Embryophyta</taxon>
        <taxon>Tracheophyta</taxon>
        <taxon>Spermatophyta</taxon>
        <taxon>Magnoliopsida</taxon>
        <taxon>eudicotyledons</taxon>
        <taxon>Gunneridae</taxon>
        <taxon>Pentapetalae</taxon>
        <taxon>asterids</taxon>
        <taxon>campanulids</taxon>
        <taxon>Asterales</taxon>
        <taxon>Asteraceae</taxon>
        <taxon>Carduoideae</taxon>
        <taxon>Cardueae</taxon>
        <taxon>Centaureinae</taxon>
        <taxon>Centaurea</taxon>
    </lineage>
</organism>
<dbReference type="Gene3D" id="3.40.395.10">
    <property type="entry name" value="Adenoviral Proteinase, Chain A"/>
    <property type="match status" value="1"/>
</dbReference>
<feature type="domain" description="Ubiquitin-like protease family profile" evidence="5">
    <location>
        <begin position="631"/>
        <end position="819"/>
    </location>
</feature>
<dbReference type="EMBL" id="JARYMX010000001">
    <property type="protein sequence ID" value="KAJ9565598.1"/>
    <property type="molecule type" value="Genomic_DNA"/>
</dbReference>
<evidence type="ECO:0000256" key="1">
    <source>
        <dbReference type="ARBA" id="ARBA00005234"/>
    </source>
</evidence>
<accession>A0AA38UA47</accession>
<feature type="compositionally biased region" description="Polar residues" evidence="4">
    <location>
        <begin position="294"/>
        <end position="310"/>
    </location>
</feature>
<feature type="compositionally biased region" description="Acidic residues" evidence="4">
    <location>
        <begin position="434"/>
        <end position="451"/>
    </location>
</feature>
<comment type="similarity">
    <text evidence="1">Belongs to the peptidase C48 family.</text>
</comment>
<feature type="compositionally biased region" description="Polar residues" evidence="4">
    <location>
        <begin position="347"/>
        <end position="364"/>
    </location>
</feature>
<feature type="compositionally biased region" description="Polar residues" evidence="4">
    <location>
        <begin position="317"/>
        <end position="339"/>
    </location>
</feature>
<dbReference type="GO" id="GO:0008234">
    <property type="term" value="F:cysteine-type peptidase activity"/>
    <property type="evidence" value="ECO:0007669"/>
    <property type="project" value="InterPro"/>
</dbReference>
<protein>
    <recommendedName>
        <fullName evidence="5">Ubiquitin-like protease family profile domain-containing protein</fullName>
    </recommendedName>
</protein>
<feature type="region of interest" description="Disordered" evidence="4">
    <location>
        <begin position="1"/>
        <end position="20"/>
    </location>
</feature>
<evidence type="ECO:0000256" key="4">
    <source>
        <dbReference type="SAM" id="MobiDB-lite"/>
    </source>
</evidence>
<evidence type="ECO:0000313" key="7">
    <source>
        <dbReference type="Proteomes" id="UP001172457"/>
    </source>
</evidence>
<dbReference type="PROSITE" id="PS50600">
    <property type="entry name" value="ULP_PROTEASE"/>
    <property type="match status" value="1"/>
</dbReference>
<sequence>MAANFHGGRRSSSRLREKNSFSRFINTPDNPLCIDMDEDEGVQNTGTILPKKVKRGNQHAGPRSLNQIMQENVNGIPARLGYFVVDHFNPDTMQLNFGGHVIQIMEQLVSESLGLRNEGIDLETAEPDNRSTVLFRAWRKQYQGRKVTPTDLKEDIKAKRLSDDIFLINFMLLFASLMGECSPQGCCYRSILTKFTSIKMLHNINWPRYIFECLRRSKRSWRPNTSECFYSGPLTLLTLVYVSKIQPVGVKVDLNGTPIHVWNKKMLRTLQDALIRNGGFAHAQLRQFEGVPSCPQQPSDRVPQTSFPKSSTTIKCLETNVNTSMPTSDANTQPSSENTIGPDVLQNRENGQSSRWNEPPQTQNDSDEYEYDSDDFDEVKKEYMSLIEEKFAIIHEARWDLEELLSEAADFFPDDKVFRAYNATRKSIFRDCPSDDSDSDGSDEETEEEDQQPANVARETPDVTPTKNVIPTDLTSLNLSPLSPIWLSQTTFDILDESLKTTSVGRDITDQREEGTTSNQVQPHESIPSDIVLYQNNSANEDLDVRPSYNIGFSPIRRCPLPTPSLDGNHNAFHGTDVRREIRRGQKVGMHLRSPFVRRTVLIGTRVKPMETKVHALCLAANGGPESSTGQCITRAPMESLAAHEHIFVGAIDGWVDVLNFEERRRSPTSPMRYFFKPCVLTGGVLMHNMYSFPDRFELFHTNMMNSANENVDIVNMCAIDMVFFPILHGFHYFCVVFNFKTTMIDILDNIHWVANMDEIYESEINELRSLFVHHLKSINHPSAESFASVEPRLVEMKWRTKSNYVDCGVFLMRHMETYMGGGARGWFVGLPTEAEGHKKALEILRIKYTWKLLLGEYNQFKDDIKREIDKFYEDGDEAVNRSLQDAANTRENRLNRF</sequence>
<feature type="region of interest" description="Disordered" evidence="4">
    <location>
        <begin position="291"/>
        <end position="310"/>
    </location>
</feature>
<keyword evidence="3" id="KW-0378">Hydrolase</keyword>
<evidence type="ECO:0000256" key="2">
    <source>
        <dbReference type="ARBA" id="ARBA00022670"/>
    </source>
</evidence>
<keyword evidence="2" id="KW-0645">Protease</keyword>
<reference evidence="6" key="1">
    <citation type="submission" date="2023-03" db="EMBL/GenBank/DDBJ databases">
        <title>Chromosome-scale reference genome and RAD-based genetic map of yellow starthistle (Centaurea solstitialis) reveal putative structural variation and QTLs associated with invader traits.</title>
        <authorList>
            <person name="Reatini B."/>
            <person name="Cang F.A."/>
            <person name="Jiang Q."/>
            <person name="Mckibben M.T.W."/>
            <person name="Barker M.S."/>
            <person name="Rieseberg L.H."/>
            <person name="Dlugosch K.M."/>
        </authorList>
    </citation>
    <scope>NUCLEOTIDE SEQUENCE</scope>
    <source>
        <strain evidence="6">CAN-66</strain>
        <tissue evidence="6">Leaf</tissue>
    </source>
</reference>
<dbReference type="AlphaFoldDB" id="A0AA38UA47"/>